<dbReference type="Pfam" id="PF00075">
    <property type="entry name" value="RNase_H"/>
    <property type="match status" value="1"/>
</dbReference>
<proteinExistence type="predicted"/>
<dbReference type="EMBL" id="BK014938">
    <property type="protein sequence ID" value="DAD83481.1"/>
    <property type="molecule type" value="Genomic_DNA"/>
</dbReference>
<dbReference type="InterPro" id="IPR012337">
    <property type="entry name" value="RNaseH-like_sf"/>
</dbReference>
<evidence type="ECO:0000259" key="1">
    <source>
        <dbReference type="PROSITE" id="PS50879"/>
    </source>
</evidence>
<dbReference type="InterPro" id="IPR002156">
    <property type="entry name" value="RNaseH_domain"/>
</dbReference>
<dbReference type="GO" id="GO:0004523">
    <property type="term" value="F:RNA-DNA hybrid ribonuclease activity"/>
    <property type="evidence" value="ECO:0007669"/>
    <property type="project" value="InterPro"/>
</dbReference>
<dbReference type="GO" id="GO:0003676">
    <property type="term" value="F:nucleic acid binding"/>
    <property type="evidence" value="ECO:0007669"/>
    <property type="project" value="InterPro"/>
</dbReference>
<protein>
    <submittedName>
        <fullName evidence="2">Ribonuclease HI</fullName>
    </submittedName>
</protein>
<dbReference type="SUPFAM" id="SSF53098">
    <property type="entry name" value="Ribonuclease H-like"/>
    <property type="match status" value="1"/>
</dbReference>
<organism evidence="2">
    <name type="scientific">Siphoviridae sp. ctxc31</name>
    <dbReference type="NCBI Taxonomy" id="2826520"/>
    <lineage>
        <taxon>Viruses</taxon>
        <taxon>Duplodnaviria</taxon>
        <taxon>Heunggongvirae</taxon>
        <taxon>Uroviricota</taxon>
        <taxon>Caudoviricetes</taxon>
    </lineage>
</organism>
<dbReference type="PROSITE" id="PS50879">
    <property type="entry name" value="RNASE_H_1"/>
    <property type="match status" value="1"/>
</dbReference>
<reference evidence="2" key="1">
    <citation type="journal article" date="2021" name="Proc. Natl. Acad. Sci. U.S.A.">
        <title>A Catalog of Tens of Thousands of Viruses from Human Metagenomes Reveals Hidden Associations with Chronic Diseases.</title>
        <authorList>
            <person name="Tisza M.J."/>
            <person name="Buck C.B."/>
        </authorList>
    </citation>
    <scope>NUCLEOTIDE SEQUENCE</scope>
    <source>
        <strain evidence="2">Ctxc31</strain>
    </source>
</reference>
<accession>A0A8S5MME0</accession>
<dbReference type="Gene3D" id="3.30.420.10">
    <property type="entry name" value="Ribonuclease H-like superfamily/Ribonuclease H"/>
    <property type="match status" value="1"/>
</dbReference>
<dbReference type="InterPro" id="IPR036397">
    <property type="entry name" value="RNaseH_sf"/>
</dbReference>
<evidence type="ECO:0000313" key="2">
    <source>
        <dbReference type="EMBL" id="DAD83481.1"/>
    </source>
</evidence>
<feature type="domain" description="RNase H type-1" evidence="1">
    <location>
        <begin position="2"/>
        <end position="151"/>
    </location>
</feature>
<sequence>MERYKLEIWTDGSCYWKTRQGGSGAYIKFKDKEYFLREDWGYSNTTIERREIYAILMALRAIKKNVRCNVTFYIDRENVVNFIKNHIFDWETGEFSNCSNLDLWKEFSKELDEHKHLAVRFKWIRGHQKNINDPIVYGNHVADILSDYKGFKVFKEDKYGTV</sequence>
<name>A0A8S5MME0_9CAUD</name>